<dbReference type="InterPro" id="IPR003661">
    <property type="entry name" value="HisK_dim/P_dom"/>
</dbReference>
<evidence type="ECO:0000256" key="10">
    <source>
        <dbReference type="ARBA" id="ARBA00068150"/>
    </source>
</evidence>
<evidence type="ECO:0000256" key="4">
    <source>
        <dbReference type="ARBA" id="ARBA00022679"/>
    </source>
</evidence>
<dbReference type="PROSITE" id="PS50109">
    <property type="entry name" value="HIS_KIN"/>
    <property type="match status" value="1"/>
</dbReference>
<feature type="domain" description="Histidine kinase" evidence="13">
    <location>
        <begin position="501"/>
        <end position="722"/>
    </location>
</feature>
<dbReference type="Pfam" id="PF00072">
    <property type="entry name" value="Response_reg"/>
    <property type="match status" value="1"/>
</dbReference>
<comment type="subunit">
    <text evidence="9">At low DSF concentrations, interacts with RpfF.</text>
</comment>
<evidence type="ECO:0000256" key="2">
    <source>
        <dbReference type="ARBA" id="ARBA00012438"/>
    </source>
</evidence>
<sequence>MIRRSEKATPVESVSVSGVPPREGGPLCAGSCLPEPAPFRDEGLSELELGELDLEEIIDVPALRGLVDDFYHLTRMPMALIDVKGKVLIGVGWQEICTQFHRIHPATCKNCIESDTQLTAGVAHGNYKLYKCQNHMWDVATPVMIGNRAFGNFFMGQFFFDDEPIDYDLFRAQARRYGFDERRYLAALEAVPRLSRETLDRSMSFFIRLADHLSRLSYSNLKLARALNERDRLMTSLAESDQRLQLFIEHAPAALAMFDTSMRYLHASRRWLACYGIEGSDPIGRSYYEIFPELPPKWREAHRRGMAGEVLRSEGDRVVRRDGSVQWIRWEIIPWRDAAGDVGGILIFSEDITELKKAEDILRRYELLVGYSRDVILVVRRSDGRILEANAAAARSYGYDHDEILKLTISDLRAPGVRAVTEAHLAHADAEGLLFETLHCRKDGSTFPVEVSAQGATIGGERTLISVIRDITARKVAETELLQAKEAAEAATRTKSQFLANMSHELRTPMTGVLGMLDLALGSHLDPAQREFITAAQTSARSLVRILNDILDLTKIEMGKFSIEERPFLARRCLEQTYNILLPAAKSKGLHLNVSVGAEVPEVLVGDQTRLSQVLTNLASNAVKFTERGEVDLRVSAEPGAAGEWRVTFSVADTGIGIPEDKKDRLFLAFSQVDESHSRRFGGTGLGLVISKQIVERMGGTISCQSCEGKGSAFSFTLPLHSRAVPPEAERAPEAPPEPVPAAPDASAGVAPAGSPAHRILVAEDDPVIRDVLRTMLIRAGFSVEFALTGAQVVELWEQGDYDVILMDVQMPVLNGFEATAAIRARERERGGHTPIIAMTAHAFKENQEKCLAVGMDSYVSKPIDFKQALQVIRGVLAARPGEGEG</sequence>
<keyword evidence="6" id="KW-0418">Kinase</keyword>
<organism evidence="16 17">
    <name type="scientific">Geomesophilobacter sediminis</name>
    <dbReference type="NCBI Taxonomy" id="2798584"/>
    <lineage>
        <taxon>Bacteria</taxon>
        <taxon>Pseudomonadati</taxon>
        <taxon>Thermodesulfobacteriota</taxon>
        <taxon>Desulfuromonadia</taxon>
        <taxon>Geobacterales</taxon>
        <taxon>Geobacteraceae</taxon>
        <taxon>Geomesophilobacter</taxon>
    </lineage>
</organism>
<name>A0A8J7LUE3_9BACT</name>
<evidence type="ECO:0000256" key="6">
    <source>
        <dbReference type="ARBA" id="ARBA00022777"/>
    </source>
</evidence>
<gene>
    <name evidence="16" type="ORF">JFN93_07490</name>
</gene>
<dbReference type="CDD" id="cd16922">
    <property type="entry name" value="HATPase_EvgS-ArcB-TorS-like"/>
    <property type="match status" value="1"/>
</dbReference>
<feature type="modified residue" description="4-aspartylphosphate" evidence="11">
    <location>
        <position position="808"/>
    </location>
</feature>
<dbReference type="FunFam" id="1.10.287.130:FF:000002">
    <property type="entry name" value="Two-component osmosensing histidine kinase"/>
    <property type="match status" value="1"/>
</dbReference>
<dbReference type="SMART" id="SM00086">
    <property type="entry name" value="PAC"/>
    <property type="match status" value="2"/>
</dbReference>
<dbReference type="InterPro" id="IPR036890">
    <property type="entry name" value="HATPase_C_sf"/>
</dbReference>
<dbReference type="Proteomes" id="UP000636888">
    <property type="component" value="Unassembled WGS sequence"/>
</dbReference>
<dbReference type="GO" id="GO:0005524">
    <property type="term" value="F:ATP binding"/>
    <property type="evidence" value="ECO:0007669"/>
    <property type="project" value="UniProtKB-KW"/>
</dbReference>
<dbReference type="InterPro" id="IPR003594">
    <property type="entry name" value="HATPase_dom"/>
</dbReference>
<evidence type="ECO:0000256" key="11">
    <source>
        <dbReference type="PROSITE-ProRule" id="PRU00169"/>
    </source>
</evidence>
<dbReference type="PROSITE" id="PS50110">
    <property type="entry name" value="RESPONSE_REGULATORY"/>
    <property type="match status" value="1"/>
</dbReference>
<dbReference type="SMART" id="SM00387">
    <property type="entry name" value="HATPase_c"/>
    <property type="match status" value="1"/>
</dbReference>
<evidence type="ECO:0000259" key="14">
    <source>
        <dbReference type="PROSITE" id="PS50110"/>
    </source>
</evidence>
<dbReference type="SMART" id="SM00448">
    <property type="entry name" value="REC"/>
    <property type="match status" value="1"/>
</dbReference>
<dbReference type="PROSITE" id="PS50113">
    <property type="entry name" value="PAC"/>
    <property type="match status" value="2"/>
</dbReference>
<dbReference type="PANTHER" id="PTHR45339:SF3">
    <property type="entry name" value="HISTIDINE KINASE"/>
    <property type="match status" value="1"/>
</dbReference>
<dbReference type="InterPro" id="IPR001789">
    <property type="entry name" value="Sig_transdc_resp-reg_receiver"/>
</dbReference>
<dbReference type="Pfam" id="PF00512">
    <property type="entry name" value="HisKA"/>
    <property type="match status" value="1"/>
</dbReference>
<keyword evidence="5" id="KW-0547">Nucleotide-binding</keyword>
<dbReference type="CDD" id="cd17546">
    <property type="entry name" value="REC_hyHK_CKI1_RcsC-like"/>
    <property type="match status" value="1"/>
</dbReference>
<dbReference type="InterPro" id="IPR000700">
    <property type="entry name" value="PAS-assoc_C"/>
</dbReference>
<dbReference type="Gene3D" id="3.30.565.10">
    <property type="entry name" value="Histidine kinase-like ATPase, C-terminal domain"/>
    <property type="match status" value="1"/>
</dbReference>
<dbReference type="SUPFAM" id="SSF52172">
    <property type="entry name" value="CheY-like"/>
    <property type="match status" value="1"/>
</dbReference>
<dbReference type="EMBL" id="JAEMHM010000005">
    <property type="protein sequence ID" value="MBJ6724544.1"/>
    <property type="molecule type" value="Genomic_DNA"/>
</dbReference>
<feature type="domain" description="PAC" evidence="15">
    <location>
        <begin position="428"/>
        <end position="483"/>
    </location>
</feature>
<dbReference type="InterPro" id="IPR005467">
    <property type="entry name" value="His_kinase_dom"/>
</dbReference>
<feature type="compositionally biased region" description="Low complexity" evidence="12">
    <location>
        <begin position="10"/>
        <end position="23"/>
    </location>
</feature>
<comment type="catalytic activity">
    <reaction evidence="1">
        <text>ATP + protein L-histidine = ADP + protein N-phospho-L-histidine.</text>
        <dbReference type="EC" id="2.7.13.3"/>
    </reaction>
</comment>
<dbReference type="Pfam" id="PF10114">
    <property type="entry name" value="PocR"/>
    <property type="match status" value="1"/>
</dbReference>
<dbReference type="SMART" id="SM00388">
    <property type="entry name" value="HisKA"/>
    <property type="match status" value="1"/>
</dbReference>
<evidence type="ECO:0000256" key="12">
    <source>
        <dbReference type="SAM" id="MobiDB-lite"/>
    </source>
</evidence>
<feature type="domain" description="PAC" evidence="15">
    <location>
        <begin position="312"/>
        <end position="364"/>
    </location>
</feature>
<dbReference type="InterPro" id="IPR011006">
    <property type="entry name" value="CheY-like_superfamily"/>
</dbReference>
<keyword evidence="8" id="KW-0902">Two-component regulatory system</keyword>
<dbReference type="SMART" id="SM00091">
    <property type="entry name" value="PAS"/>
    <property type="match status" value="2"/>
</dbReference>
<dbReference type="RefSeq" id="WP_199383384.1">
    <property type="nucleotide sequence ID" value="NZ_JAEMHM010000005.1"/>
</dbReference>
<dbReference type="SUPFAM" id="SSF55785">
    <property type="entry name" value="PYP-like sensor domain (PAS domain)"/>
    <property type="match status" value="2"/>
</dbReference>
<dbReference type="CDD" id="cd00130">
    <property type="entry name" value="PAS"/>
    <property type="match status" value="2"/>
</dbReference>
<dbReference type="AlphaFoldDB" id="A0A8J7LUE3"/>
<dbReference type="SUPFAM" id="SSF47384">
    <property type="entry name" value="Homodimeric domain of signal transducing histidine kinase"/>
    <property type="match status" value="1"/>
</dbReference>
<keyword evidence="7" id="KW-0067">ATP-binding</keyword>
<comment type="caution">
    <text evidence="16">The sequence shown here is derived from an EMBL/GenBank/DDBJ whole genome shotgun (WGS) entry which is preliminary data.</text>
</comment>
<dbReference type="InterPro" id="IPR001610">
    <property type="entry name" value="PAC"/>
</dbReference>
<dbReference type="GO" id="GO:0000155">
    <property type="term" value="F:phosphorelay sensor kinase activity"/>
    <property type="evidence" value="ECO:0007669"/>
    <property type="project" value="InterPro"/>
</dbReference>
<dbReference type="InterPro" id="IPR018771">
    <property type="entry name" value="PocR_dom"/>
</dbReference>
<dbReference type="Gene3D" id="3.30.450.20">
    <property type="entry name" value="PAS domain"/>
    <property type="match status" value="2"/>
</dbReference>
<dbReference type="EC" id="2.7.13.3" evidence="2"/>
<evidence type="ECO:0000313" key="17">
    <source>
        <dbReference type="Proteomes" id="UP000636888"/>
    </source>
</evidence>
<dbReference type="InterPro" id="IPR004358">
    <property type="entry name" value="Sig_transdc_His_kin-like_C"/>
</dbReference>
<keyword evidence="17" id="KW-1185">Reference proteome</keyword>
<dbReference type="Pfam" id="PF08448">
    <property type="entry name" value="PAS_4"/>
    <property type="match status" value="1"/>
</dbReference>
<protein>
    <recommendedName>
        <fullName evidence="10">Sensory/regulatory protein RpfC</fullName>
        <ecNumber evidence="2">2.7.13.3</ecNumber>
    </recommendedName>
</protein>
<dbReference type="InterPro" id="IPR013656">
    <property type="entry name" value="PAS_4"/>
</dbReference>
<dbReference type="Gene3D" id="3.40.50.2300">
    <property type="match status" value="1"/>
</dbReference>
<evidence type="ECO:0000256" key="5">
    <source>
        <dbReference type="ARBA" id="ARBA00022741"/>
    </source>
</evidence>
<dbReference type="Gene3D" id="1.10.287.130">
    <property type="match status" value="1"/>
</dbReference>
<keyword evidence="4" id="KW-0808">Transferase</keyword>
<evidence type="ECO:0000256" key="1">
    <source>
        <dbReference type="ARBA" id="ARBA00000085"/>
    </source>
</evidence>
<dbReference type="InterPro" id="IPR000014">
    <property type="entry name" value="PAS"/>
</dbReference>
<evidence type="ECO:0000259" key="15">
    <source>
        <dbReference type="PROSITE" id="PS50113"/>
    </source>
</evidence>
<dbReference type="FunFam" id="3.30.565.10:FF:000010">
    <property type="entry name" value="Sensor histidine kinase RcsC"/>
    <property type="match status" value="1"/>
</dbReference>
<dbReference type="Pfam" id="PF13426">
    <property type="entry name" value="PAS_9"/>
    <property type="match status" value="1"/>
</dbReference>
<dbReference type="InterPro" id="IPR036097">
    <property type="entry name" value="HisK_dim/P_sf"/>
</dbReference>
<dbReference type="Pfam" id="PF02518">
    <property type="entry name" value="HATPase_c"/>
    <property type="match status" value="1"/>
</dbReference>
<feature type="region of interest" description="Disordered" evidence="12">
    <location>
        <begin position="726"/>
        <end position="749"/>
    </location>
</feature>
<evidence type="ECO:0000256" key="9">
    <source>
        <dbReference type="ARBA" id="ARBA00064003"/>
    </source>
</evidence>
<dbReference type="SUPFAM" id="SSF55874">
    <property type="entry name" value="ATPase domain of HSP90 chaperone/DNA topoisomerase II/histidine kinase"/>
    <property type="match status" value="1"/>
</dbReference>
<evidence type="ECO:0000256" key="3">
    <source>
        <dbReference type="ARBA" id="ARBA00022553"/>
    </source>
</evidence>
<keyword evidence="3 11" id="KW-0597">Phosphoprotein</keyword>
<reference evidence="16" key="1">
    <citation type="submission" date="2020-12" db="EMBL/GenBank/DDBJ databases">
        <title>Geomonas sp. Red875, isolated from river sediment.</title>
        <authorList>
            <person name="Xu Z."/>
            <person name="Zhang Z."/>
            <person name="Masuda Y."/>
            <person name="Itoh H."/>
            <person name="Senoo K."/>
        </authorList>
    </citation>
    <scope>NUCLEOTIDE SEQUENCE</scope>
    <source>
        <strain evidence="16">Red875</strain>
    </source>
</reference>
<dbReference type="CDD" id="cd00082">
    <property type="entry name" value="HisKA"/>
    <property type="match status" value="1"/>
</dbReference>
<evidence type="ECO:0000256" key="8">
    <source>
        <dbReference type="ARBA" id="ARBA00023012"/>
    </source>
</evidence>
<proteinExistence type="predicted"/>
<feature type="region of interest" description="Disordered" evidence="12">
    <location>
        <begin position="1"/>
        <end position="23"/>
    </location>
</feature>
<dbReference type="InterPro" id="IPR035965">
    <property type="entry name" value="PAS-like_dom_sf"/>
</dbReference>
<evidence type="ECO:0000259" key="13">
    <source>
        <dbReference type="PROSITE" id="PS50109"/>
    </source>
</evidence>
<accession>A0A8J7LUE3</accession>
<dbReference type="NCBIfam" id="TIGR00229">
    <property type="entry name" value="sensory_box"/>
    <property type="match status" value="2"/>
</dbReference>
<dbReference type="PANTHER" id="PTHR45339">
    <property type="entry name" value="HYBRID SIGNAL TRANSDUCTION HISTIDINE KINASE J"/>
    <property type="match status" value="1"/>
</dbReference>
<evidence type="ECO:0000313" key="16">
    <source>
        <dbReference type="EMBL" id="MBJ6724544.1"/>
    </source>
</evidence>
<feature type="domain" description="Response regulatory" evidence="14">
    <location>
        <begin position="759"/>
        <end position="877"/>
    </location>
</feature>
<evidence type="ECO:0000256" key="7">
    <source>
        <dbReference type="ARBA" id="ARBA00022840"/>
    </source>
</evidence>
<dbReference type="PRINTS" id="PR00344">
    <property type="entry name" value="BCTRLSENSOR"/>
</dbReference>